<evidence type="ECO:0000313" key="15">
    <source>
        <dbReference type="EMBL" id="SCC79810.1"/>
    </source>
</evidence>
<feature type="transmembrane region" description="Helical" evidence="12">
    <location>
        <begin position="844"/>
        <end position="862"/>
    </location>
</feature>
<dbReference type="GO" id="GO:0005886">
    <property type="term" value="C:plasma membrane"/>
    <property type="evidence" value="ECO:0007669"/>
    <property type="project" value="TreeGrafter"/>
</dbReference>
<dbReference type="GO" id="GO:1990573">
    <property type="term" value="P:potassium ion import across plasma membrane"/>
    <property type="evidence" value="ECO:0007669"/>
    <property type="project" value="TreeGrafter"/>
</dbReference>
<dbReference type="NCBIfam" id="TIGR01494">
    <property type="entry name" value="ATPase_P-type"/>
    <property type="match status" value="3"/>
</dbReference>
<dbReference type="GO" id="GO:0016887">
    <property type="term" value="F:ATP hydrolysis activity"/>
    <property type="evidence" value="ECO:0007669"/>
    <property type="project" value="InterPro"/>
</dbReference>
<comment type="caution">
    <text evidence="14">The sequence shown here is derived from an EMBL/GenBank/DDBJ whole genome shotgun (WGS) entry which is preliminary data.</text>
</comment>
<organism evidence="14 16">
    <name type="scientific">Saliniramus fredricksonii</name>
    <dbReference type="NCBI Taxonomy" id="1653334"/>
    <lineage>
        <taxon>Bacteria</taxon>
        <taxon>Pseudomonadati</taxon>
        <taxon>Pseudomonadota</taxon>
        <taxon>Alphaproteobacteria</taxon>
        <taxon>Hyphomicrobiales</taxon>
        <taxon>Salinarimonadaceae</taxon>
        <taxon>Saliniramus</taxon>
    </lineage>
</organism>
<evidence type="ECO:0000313" key="17">
    <source>
        <dbReference type="Proteomes" id="UP000182800"/>
    </source>
</evidence>
<keyword evidence="6" id="KW-0067">ATP-binding</keyword>
<proteinExistence type="inferred from homology"/>
<dbReference type="InterPro" id="IPR008250">
    <property type="entry name" value="ATPase_P-typ_transduc_dom_A_sf"/>
</dbReference>
<evidence type="ECO:0000256" key="7">
    <source>
        <dbReference type="ARBA" id="ARBA00022842"/>
    </source>
</evidence>
<dbReference type="Proteomes" id="UP000182800">
    <property type="component" value="Unassembled WGS sequence"/>
</dbReference>
<dbReference type="GO" id="GO:0030007">
    <property type="term" value="P:intracellular potassium ion homeostasis"/>
    <property type="evidence" value="ECO:0007669"/>
    <property type="project" value="TreeGrafter"/>
</dbReference>
<feature type="transmembrane region" description="Helical" evidence="12">
    <location>
        <begin position="882"/>
        <end position="902"/>
    </location>
</feature>
<dbReference type="EMBL" id="FMBM01000001">
    <property type="protein sequence ID" value="SCC79810.1"/>
    <property type="molecule type" value="Genomic_DNA"/>
</dbReference>
<dbReference type="SFLD" id="SFLDF00027">
    <property type="entry name" value="p-type_atpase"/>
    <property type="match status" value="1"/>
</dbReference>
<dbReference type="Pfam" id="PF00690">
    <property type="entry name" value="Cation_ATPase_N"/>
    <property type="match status" value="1"/>
</dbReference>
<dbReference type="Gene3D" id="3.40.1110.10">
    <property type="entry name" value="Calcium-transporting ATPase, cytoplasmic domain N"/>
    <property type="match status" value="1"/>
</dbReference>
<dbReference type="GO" id="GO:0005524">
    <property type="term" value="F:ATP binding"/>
    <property type="evidence" value="ECO:0007669"/>
    <property type="project" value="UniProtKB-KW"/>
</dbReference>
<dbReference type="InterPro" id="IPR023298">
    <property type="entry name" value="ATPase_P-typ_TM_dom_sf"/>
</dbReference>
<dbReference type="InterPro" id="IPR036412">
    <property type="entry name" value="HAD-like_sf"/>
</dbReference>
<evidence type="ECO:0000256" key="2">
    <source>
        <dbReference type="ARBA" id="ARBA00005675"/>
    </source>
</evidence>
<dbReference type="SMART" id="SM00831">
    <property type="entry name" value="Cation_ATPase_N"/>
    <property type="match status" value="1"/>
</dbReference>
<reference evidence="15 17" key="2">
    <citation type="submission" date="2016-08" db="EMBL/GenBank/DDBJ databases">
        <authorList>
            <person name="Varghese N."/>
            <person name="Submissions Spin"/>
        </authorList>
    </citation>
    <scope>NUCLEOTIDE SEQUENCE [LARGE SCALE GENOMIC DNA]</scope>
    <source>
        <strain evidence="15 17">HL-109</strain>
    </source>
</reference>
<dbReference type="SUPFAM" id="SSF81653">
    <property type="entry name" value="Calcium ATPase, transduction domain A"/>
    <property type="match status" value="1"/>
</dbReference>
<evidence type="ECO:0000256" key="1">
    <source>
        <dbReference type="ARBA" id="ARBA00004127"/>
    </source>
</evidence>
<dbReference type="GO" id="GO:1902600">
    <property type="term" value="P:proton transmembrane transport"/>
    <property type="evidence" value="ECO:0007669"/>
    <property type="project" value="TreeGrafter"/>
</dbReference>
<dbReference type="PANTHER" id="PTHR43294">
    <property type="entry name" value="SODIUM/POTASSIUM-TRANSPORTING ATPASE SUBUNIT ALPHA"/>
    <property type="match status" value="1"/>
</dbReference>
<feature type="transmembrane region" description="Helical" evidence="12">
    <location>
        <begin position="914"/>
        <end position="933"/>
    </location>
</feature>
<dbReference type="CDD" id="cd02080">
    <property type="entry name" value="P-type_ATPase_cation"/>
    <property type="match status" value="1"/>
</dbReference>
<dbReference type="SUPFAM" id="SSF56784">
    <property type="entry name" value="HAD-like"/>
    <property type="match status" value="1"/>
</dbReference>
<keyword evidence="17" id="KW-1185">Reference proteome</keyword>
<keyword evidence="10 12" id="KW-0472">Membrane</keyword>
<feature type="transmembrane region" description="Helical" evidence="12">
    <location>
        <begin position="126"/>
        <end position="142"/>
    </location>
</feature>
<dbReference type="GO" id="GO:0005391">
    <property type="term" value="F:P-type sodium:potassium-exchanging transporter activity"/>
    <property type="evidence" value="ECO:0007669"/>
    <property type="project" value="TreeGrafter"/>
</dbReference>
<dbReference type="SFLD" id="SFLDS00003">
    <property type="entry name" value="Haloacid_Dehalogenase"/>
    <property type="match status" value="1"/>
</dbReference>
<keyword evidence="5" id="KW-0547">Nucleotide-binding</keyword>
<dbReference type="Gene3D" id="1.20.1110.10">
    <property type="entry name" value="Calcium-transporting ATPase, transmembrane domain"/>
    <property type="match status" value="1"/>
</dbReference>
<keyword evidence="3" id="KW-0597">Phosphoprotein</keyword>
<keyword evidence="4 12" id="KW-0812">Transmembrane</keyword>
<dbReference type="InterPro" id="IPR044492">
    <property type="entry name" value="P_typ_ATPase_HD_dom"/>
</dbReference>
<dbReference type="Pfam" id="PF00689">
    <property type="entry name" value="Cation_ATPase_C"/>
    <property type="match status" value="1"/>
</dbReference>
<dbReference type="SFLD" id="SFLDG00002">
    <property type="entry name" value="C1.7:_P-type_atpase_like"/>
    <property type="match status" value="1"/>
</dbReference>
<evidence type="ECO:0000256" key="6">
    <source>
        <dbReference type="ARBA" id="ARBA00022840"/>
    </source>
</evidence>
<dbReference type="GO" id="GO:0036376">
    <property type="term" value="P:sodium ion export across plasma membrane"/>
    <property type="evidence" value="ECO:0007669"/>
    <property type="project" value="TreeGrafter"/>
</dbReference>
<feature type="domain" description="Cation-transporting P-type ATPase N-terminal" evidence="13">
    <location>
        <begin position="48"/>
        <end position="122"/>
    </location>
</feature>
<dbReference type="Pfam" id="PF00122">
    <property type="entry name" value="E1-E2_ATPase"/>
    <property type="match status" value="1"/>
</dbReference>
<dbReference type="SUPFAM" id="SSF81665">
    <property type="entry name" value="Calcium ATPase, transmembrane domain M"/>
    <property type="match status" value="1"/>
</dbReference>
<dbReference type="OrthoDB" id="391538at2"/>
<evidence type="ECO:0000313" key="14">
    <source>
        <dbReference type="EMBL" id="KPQ09684.1"/>
    </source>
</evidence>
<dbReference type="GO" id="GO:0012505">
    <property type="term" value="C:endomembrane system"/>
    <property type="evidence" value="ECO:0007669"/>
    <property type="project" value="UniProtKB-SubCell"/>
</dbReference>
<evidence type="ECO:0000256" key="9">
    <source>
        <dbReference type="ARBA" id="ARBA00022989"/>
    </source>
</evidence>
<dbReference type="EMBL" id="LJSX01000023">
    <property type="protein sequence ID" value="KPQ09684.1"/>
    <property type="molecule type" value="Genomic_DNA"/>
</dbReference>
<dbReference type="Gene3D" id="3.40.50.1000">
    <property type="entry name" value="HAD superfamily/HAD-like"/>
    <property type="match status" value="1"/>
</dbReference>
<dbReference type="Pfam" id="PF13246">
    <property type="entry name" value="Cation_ATPase"/>
    <property type="match status" value="1"/>
</dbReference>
<dbReference type="Gene3D" id="2.70.150.10">
    <property type="entry name" value="Calcium-transporting ATPase, cytoplasmic transduction domain A"/>
    <property type="match status" value="1"/>
</dbReference>
<dbReference type="RefSeq" id="WP_083204339.1">
    <property type="nucleotide sequence ID" value="NZ_FMBM01000001.1"/>
</dbReference>
<evidence type="ECO:0000256" key="11">
    <source>
        <dbReference type="SAM" id="MobiDB-lite"/>
    </source>
</evidence>
<dbReference type="InterPro" id="IPR023299">
    <property type="entry name" value="ATPase_P-typ_cyto_dom_N"/>
</dbReference>
<dbReference type="GO" id="GO:0006883">
    <property type="term" value="P:intracellular sodium ion homeostasis"/>
    <property type="evidence" value="ECO:0007669"/>
    <property type="project" value="TreeGrafter"/>
</dbReference>
<feature type="transmembrane region" description="Helical" evidence="12">
    <location>
        <begin position="739"/>
        <end position="764"/>
    </location>
</feature>
<dbReference type="PRINTS" id="PR00119">
    <property type="entry name" value="CATATPASE"/>
</dbReference>
<keyword evidence="8" id="KW-1278">Translocase</keyword>
<accession>A0A0P7XZY7</accession>
<dbReference type="PRINTS" id="PR00120">
    <property type="entry name" value="HATPASE"/>
</dbReference>
<feature type="transmembrane region" description="Helical" evidence="12">
    <location>
        <begin position="289"/>
        <end position="310"/>
    </location>
</feature>
<dbReference type="STRING" id="1653334.GA0071312_1178"/>
<feature type="transmembrane region" description="Helical" evidence="12">
    <location>
        <begin position="316"/>
        <end position="342"/>
    </location>
</feature>
<dbReference type="InterPro" id="IPR006068">
    <property type="entry name" value="ATPase_P-typ_cation-transptr_C"/>
</dbReference>
<gene>
    <name evidence="15" type="ORF">GA0071312_1178</name>
    <name evidence="14" type="ORF">HLUCCO17_13660</name>
</gene>
<dbReference type="FunFam" id="2.70.150.10:FF:000160">
    <property type="entry name" value="Sarcoplasmic/endoplasmic reticulum calcium ATPase 1"/>
    <property type="match status" value="1"/>
</dbReference>
<reference evidence="14 16" key="1">
    <citation type="submission" date="2015-09" db="EMBL/GenBank/DDBJ databases">
        <title>Identification and resolution of microdiversity through metagenomic sequencing of parallel consortia.</title>
        <authorList>
            <person name="Nelson W.C."/>
            <person name="Romine M.F."/>
            <person name="Lindemann S.R."/>
        </authorList>
    </citation>
    <scope>NUCLEOTIDE SEQUENCE [LARGE SCALE GENOMIC DNA]</scope>
    <source>
        <strain evidence="14">HL-109</strain>
    </source>
</reference>
<dbReference type="SUPFAM" id="SSF81660">
    <property type="entry name" value="Metal cation-transporting ATPase, ATP-binding domain N"/>
    <property type="match status" value="1"/>
</dbReference>
<feature type="transmembrane region" description="Helical" evidence="12">
    <location>
        <begin position="102"/>
        <end position="120"/>
    </location>
</feature>
<dbReference type="InterPro" id="IPR018303">
    <property type="entry name" value="ATPase_P-typ_P_site"/>
</dbReference>
<evidence type="ECO:0000256" key="5">
    <source>
        <dbReference type="ARBA" id="ARBA00022741"/>
    </source>
</evidence>
<evidence type="ECO:0000256" key="12">
    <source>
        <dbReference type="SAM" id="Phobius"/>
    </source>
</evidence>
<keyword evidence="9 12" id="KW-1133">Transmembrane helix</keyword>
<dbReference type="InterPro" id="IPR004014">
    <property type="entry name" value="ATPase_P-typ_cation-transptr_N"/>
</dbReference>
<protein>
    <submittedName>
        <fullName evidence="14 15">Calcium-translocating P-type ATPase</fullName>
    </submittedName>
</protein>
<dbReference type="PROSITE" id="PS00154">
    <property type="entry name" value="ATPASE_E1_E2"/>
    <property type="match status" value="1"/>
</dbReference>
<evidence type="ECO:0000256" key="3">
    <source>
        <dbReference type="ARBA" id="ARBA00022553"/>
    </source>
</evidence>
<comment type="similarity">
    <text evidence="2">Belongs to the cation transport ATPase (P-type) (TC 3.A.3) family. Type IIA subfamily.</text>
</comment>
<evidence type="ECO:0000256" key="10">
    <source>
        <dbReference type="ARBA" id="ARBA00023136"/>
    </source>
</evidence>
<feature type="transmembrane region" description="Helical" evidence="12">
    <location>
        <begin position="770"/>
        <end position="788"/>
    </location>
</feature>
<keyword evidence="7" id="KW-0460">Magnesium</keyword>
<dbReference type="AlphaFoldDB" id="A0A0P7XZY7"/>
<dbReference type="InterPro" id="IPR059000">
    <property type="entry name" value="ATPase_P-type_domA"/>
</dbReference>
<dbReference type="PANTHER" id="PTHR43294:SF20">
    <property type="entry name" value="P-TYPE ATPASE"/>
    <property type="match status" value="1"/>
</dbReference>
<dbReference type="PATRIC" id="fig|1653334.4.peg.483"/>
<sequence>MSDKTAHADRESPEQVHIAAESSSGQPPRATGSGADGNPQRADIDTRKWHAESIDDTLRALAVDADEGLSPDAIEKRRESFGRNQLSQGAQRTMLQRFISQFDNLFIYLLLVAGVVTALLGEWLDSGVIFAVVLIIAIIGFIQEGRAEQALESVRDILSSDAFARRGGRKRKIDAKELVPGDIVHLEAGDRVPADLRLIRIRNLQTQEAALTGESTAVEKKTDPVEENADLGDRLCMAYSGTLVTAGIATGVVTAIGDRTEIGRISGLLKDVETLRTPLMQRLDAFTKVLSVVILGIAALTFAVGVLIWGRDWAEMFFAAVSIAVAAIPEGLPAVMTVTLAIGVERMARRNAIIRRLPAVETLGSVTTICADKTGTLTRNEMTVKTVRSGVRDIAVEGVGYEPRGGFTSDERDLEIEKGMLAHEMIRAGLLCNDAELVRKGENSDTSFWEPEGDPTEAALIVLACKAGFSPDQQHKDYPRLDSIPFSSERRYMATLNHDHEGNHVIYVKGAPERILEMCASELGEDGPGEIDKDAWMARADAIAGHGQRLLAVAKKDVSEQFEITEGEVERGELVFLGLFGLMDPAREEAIDSVRVCHEAGIKVKMITGDHAATARAVAQELGLKHTDKVITGRELEQISDQDLPQMAQDVDVFARASPEHKLRLVRALQSKREICAMTGDGVNDAPALKRADVGISMGQKGTEAAREASAMVLADDNFASIQRAIEEGRTVYDNLRKAILFILPTNAAQALIVATAIMAGLVLPVSPVQILWVNMITAVTLGIAFAWEKAEGNVMKRRPQPVDEPLLTPFVIWRTLFVGAILLIGAGTLFLTHNDADGGTLDYARTMAVNGLVMGQIFYLLNTRYFSAPAWTAEGITGNRVVLIAIGVCIALQLLFTYAPFMNLLFETAPLDALAWAKCIAVGIVVFVLVEAEKALARAGKHPFARDFSQPAENKANREA</sequence>
<dbReference type="Proteomes" id="UP000050497">
    <property type="component" value="Unassembled WGS sequence"/>
</dbReference>
<name>A0A0P7XZY7_9HYPH</name>
<feature type="compositionally biased region" description="Basic and acidic residues" evidence="11">
    <location>
        <begin position="1"/>
        <end position="14"/>
    </location>
</feature>
<dbReference type="InterPro" id="IPR050510">
    <property type="entry name" value="Cation_transp_ATPase_P-type"/>
</dbReference>
<feature type="region of interest" description="Disordered" evidence="11">
    <location>
        <begin position="1"/>
        <end position="48"/>
    </location>
</feature>
<dbReference type="InterPro" id="IPR023214">
    <property type="entry name" value="HAD_sf"/>
</dbReference>
<evidence type="ECO:0000313" key="16">
    <source>
        <dbReference type="Proteomes" id="UP000050497"/>
    </source>
</evidence>
<comment type="subcellular location">
    <subcellularLocation>
        <location evidence="1">Endomembrane system</location>
        <topology evidence="1">Multi-pass membrane protein</topology>
    </subcellularLocation>
</comment>
<evidence type="ECO:0000259" key="13">
    <source>
        <dbReference type="SMART" id="SM00831"/>
    </source>
</evidence>
<evidence type="ECO:0000256" key="8">
    <source>
        <dbReference type="ARBA" id="ARBA00022967"/>
    </source>
</evidence>
<feature type="transmembrane region" description="Helical" evidence="12">
    <location>
        <begin position="808"/>
        <end position="832"/>
    </location>
</feature>
<dbReference type="InterPro" id="IPR001757">
    <property type="entry name" value="P_typ_ATPase"/>
</dbReference>
<evidence type="ECO:0000256" key="4">
    <source>
        <dbReference type="ARBA" id="ARBA00022692"/>
    </source>
</evidence>